<accession>A0A0A0BTW0</accession>
<gene>
    <name evidence="1" type="ORF">N868_06115</name>
</gene>
<protein>
    <recommendedName>
        <fullName evidence="3">Peptidoglycan binding-like domain-containing protein</fullName>
    </recommendedName>
</protein>
<dbReference type="InterPro" id="IPR036366">
    <property type="entry name" value="PGBDSf"/>
</dbReference>
<reference evidence="1 2" key="1">
    <citation type="submission" date="2013-08" db="EMBL/GenBank/DDBJ databases">
        <title>Genome sequencing of Cellulomonas carbonis T26.</title>
        <authorList>
            <person name="Chen F."/>
            <person name="Li Y."/>
            <person name="Wang G."/>
        </authorList>
    </citation>
    <scope>NUCLEOTIDE SEQUENCE [LARGE SCALE GENOMIC DNA]</scope>
    <source>
        <strain evidence="1 2">T26</strain>
    </source>
</reference>
<evidence type="ECO:0000313" key="2">
    <source>
        <dbReference type="Proteomes" id="UP000029839"/>
    </source>
</evidence>
<dbReference type="InterPro" id="IPR036365">
    <property type="entry name" value="PGBD-like_sf"/>
</dbReference>
<dbReference type="AlphaFoldDB" id="A0A0A0BTW0"/>
<evidence type="ECO:0008006" key="3">
    <source>
        <dbReference type="Google" id="ProtNLM"/>
    </source>
</evidence>
<comment type="caution">
    <text evidence="1">The sequence shown here is derived from an EMBL/GenBank/DDBJ whole genome shotgun (WGS) entry which is preliminary data.</text>
</comment>
<keyword evidence="2" id="KW-1185">Reference proteome</keyword>
<sequence length="504" mass="51593">MALQSVRFAGVPELEACAVDHAAHLLHGHNGHHVALVQEALVDLGEDLGAGGADGVYGDDTSRAVTSYKTARGILNASGAIDAVVGKLTIAALDDEIAAHDATLPVHDGSTSPPVDGEVDLAGVPEPAVNALLGRVAAGTVVEVDAEGVTSTRLGTAADAGTTELLVGVARAVAGALGADPEPSRSALVGILPQVAGSGVAAFPDVVGTVLARLPLLAVMPVGASLLGDLLAQVSSPHVPARDLTKPQALAIAAAAHAAGVITMTPAPVLDAAGAVVSPVATEPVSIGSTIGPVTFRTVAFGDRSRPPGTPMGYDPVTTSLLALDVRHLVGLLRLADHLHRSGGVTEIHHVGISGARDPRGDCHRQGRAIDLVGLRGVAADTPYTLTILNDWGRRSVPNLAHPTRPRLPDWPPGSRTLEYRLTSLPDADGFARRVFAELYAFFTAEYQDRTAGPGQTEPASVIGTSSFVMHPDHPTSAPGTKHGREAHANHYHAQIGPTGKQAP</sequence>
<dbReference type="Proteomes" id="UP000029839">
    <property type="component" value="Unassembled WGS sequence"/>
</dbReference>
<dbReference type="Gene3D" id="1.10.101.10">
    <property type="entry name" value="PGBD-like superfamily/PGBD"/>
    <property type="match status" value="1"/>
</dbReference>
<evidence type="ECO:0000313" key="1">
    <source>
        <dbReference type="EMBL" id="KGM11833.1"/>
    </source>
</evidence>
<name>A0A0A0BTW0_9CELL</name>
<organism evidence="1 2">
    <name type="scientific">Cellulomonas carbonis T26</name>
    <dbReference type="NCBI Taxonomy" id="947969"/>
    <lineage>
        <taxon>Bacteria</taxon>
        <taxon>Bacillati</taxon>
        <taxon>Actinomycetota</taxon>
        <taxon>Actinomycetes</taxon>
        <taxon>Micrococcales</taxon>
        <taxon>Cellulomonadaceae</taxon>
        <taxon>Cellulomonas</taxon>
    </lineage>
</organism>
<dbReference type="OrthoDB" id="5088636at2"/>
<reference evidence="1 2" key="2">
    <citation type="journal article" date="2015" name="Stand. Genomic Sci.">
        <title>Draft genome sequence of Cellulomonas carbonis T26(T) and comparative analysis of six Cellulomonas genomes.</title>
        <authorList>
            <person name="Zhuang W."/>
            <person name="Zhang S."/>
            <person name="Xia X."/>
            <person name="Wang G."/>
        </authorList>
    </citation>
    <scope>NUCLEOTIDE SEQUENCE [LARGE SCALE GENOMIC DNA]</scope>
    <source>
        <strain evidence="1 2">T26</strain>
    </source>
</reference>
<dbReference type="RefSeq" id="WP_052425955.1">
    <property type="nucleotide sequence ID" value="NZ_AXCY01000013.1"/>
</dbReference>
<proteinExistence type="predicted"/>
<dbReference type="EMBL" id="AXCY01000013">
    <property type="protein sequence ID" value="KGM11833.1"/>
    <property type="molecule type" value="Genomic_DNA"/>
</dbReference>
<dbReference type="SUPFAM" id="SSF47090">
    <property type="entry name" value="PGBD-like"/>
    <property type="match status" value="1"/>
</dbReference>